<evidence type="ECO:0000313" key="1">
    <source>
        <dbReference type="EMBL" id="AVX23834.1"/>
    </source>
</evidence>
<sequence length="148" mass="16804">MKTSSRRIAFFLTYATLAGSLWTASEWWEKALATKLGADTVSPNGCYRVERFKPYWVLPGIFHRESDPNEDIEPKWFPLWGYPGFYRLYNNHTGALIGESKIYDLQYTSGSLNWGYPSIPKVTAGIIYIGPNFPECIGDQPVAVEPKT</sequence>
<dbReference type="AlphaFoldDB" id="A0AAD0I800"/>
<dbReference type="EMBL" id="CP028490">
    <property type="protein sequence ID" value="AVX23834.1"/>
    <property type="molecule type" value="Genomic_DNA"/>
</dbReference>
<gene>
    <name evidence="1" type="ORF">DA456_10680</name>
</gene>
<dbReference type="GeneID" id="77277536"/>
<organism evidence="1 2">
    <name type="scientific">Pseudomonas syringae pv. atrofaciens</name>
    <dbReference type="NCBI Taxonomy" id="192087"/>
    <lineage>
        <taxon>Bacteria</taxon>
        <taxon>Pseudomonadati</taxon>
        <taxon>Pseudomonadota</taxon>
        <taxon>Gammaproteobacteria</taxon>
        <taxon>Pseudomonadales</taxon>
        <taxon>Pseudomonadaceae</taxon>
        <taxon>Pseudomonas</taxon>
        <taxon>Pseudomonas syringae</taxon>
    </lineage>
</organism>
<evidence type="ECO:0000313" key="2">
    <source>
        <dbReference type="Proteomes" id="UP000240475"/>
    </source>
</evidence>
<proteinExistence type="predicted"/>
<reference evidence="1 2" key="1">
    <citation type="submission" date="2018-04" db="EMBL/GenBank/DDBJ databases">
        <authorList>
            <person name="Cha J.-S."/>
        </authorList>
    </citation>
    <scope>NUCLEOTIDE SEQUENCE [LARGE SCALE GENOMIC DNA]</scope>
    <source>
        <strain evidence="1 2">LMG5095</strain>
    </source>
</reference>
<dbReference type="Proteomes" id="UP000240475">
    <property type="component" value="Chromosome"/>
</dbReference>
<dbReference type="RefSeq" id="WP_074997030.1">
    <property type="nucleotide sequence ID" value="NZ_CP028490.1"/>
</dbReference>
<name>A0AAD0I800_PSESX</name>
<protein>
    <submittedName>
        <fullName evidence="1">Uncharacterized protein</fullName>
    </submittedName>
</protein>
<accession>A0AAD0I800</accession>